<dbReference type="AlphaFoldDB" id="A0A1Q4HHW7"/>
<dbReference type="PANTHER" id="PTHR48081">
    <property type="entry name" value="AB HYDROLASE SUPERFAMILY PROTEIN C4A8.06C"/>
    <property type="match status" value="1"/>
</dbReference>
<name>A0A1Q4HHW7_9MYCO</name>
<sequence>MAAVVYRVTMANPRIAPLEYALAYAAQQVAPLVFRPPAIPKPAYSLDPPGVVRVPTRHGPVRCFVYRPHPSSPLSGTSDRRPPLHIDIHGGGFVLRNTHEDAHICRFLASDVGCVVLAIDYHAAPQVTFPVAEQECIDVLQWALDNADQQGWDADRVSVGGASAGAKLSMNLAQHSHDADIALRAAVLSYAVADCTRADRTSPKSNAAISPRLQKLSAKLYFVDPASHDDPIASPYHDADLPMKMPPTLIQTGDLDTLGPEMIEIAERLRAAGVDVIHTGYPTDHAFNTQGDRAIMDTSIREIGAFLLARLA</sequence>
<dbReference type="InterPro" id="IPR029058">
    <property type="entry name" value="AB_hydrolase_fold"/>
</dbReference>
<dbReference type="SUPFAM" id="SSF53474">
    <property type="entry name" value="alpha/beta-Hydrolases"/>
    <property type="match status" value="1"/>
</dbReference>
<dbReference type="STRING" id="1801.BRW64_07370"/>
<evidence type="ECO:0000313" key="5">
    <source>
        <dbReference type="Proteomes" id="UP000191039"/>
    </source>
</evidence>
<dbReference type="GO" id="GO:0016787">
    <property type="term" value="F:hydrolase activity"/>
    <property type="evidence" value="ECO:0007669"/>
    <property type="project" value="UniProtKB-KW"/>
</dbReference>
<organism evidence="4 6">
    <name type="scientific">Mycolicibacterium diernhoferi</name>
    <dbReference type="NCBI Taxonomy" id="1801"/>
    <lineage>
        <taxon>Bacteria</taxon>
        <taxon>Bacillati</taxon>
        <taxon>Actinomycetota</taxon>
        <taxon>Actinomycetes</taxon>
        <taxon>Mycobacteriales</taxon>
        <taxon>Mycobacteriaceae</taxon>
        <taxon>Mycolicibacterium</taxon>
    </lineage>
</organism>
<protein>
    <recommendedName>
        <fullName evidence="2">Alpha/beta hydrolase fold-3 domain-containing protein</fullName>
    </recommendedName>
</protein>
<dbReference type="EMBL" id="MIJD01000002">
    <property type="protein sequence ID" value="OPE56339.1"/>
    <property type="molecule type" value="Genomic_DNA"/>
</dbReference>
<dbReference type="PANTHER" id="PTHR48081:SF8">
    <property type="entry name" value="ALPHA_BETA HYDROLASE FOLD-3 DOMAIN-CONTAINING PROTEIN-RELATED"/>
    <property type="match status" value="1"/>
</dbReference>
<dbReference type="Gene3D" id="3.40.50.1820">
    <property type="entry name" value="alpha/beta hydrolase"/>
    <property type="match status" value="1"/>
</dbReference>
<reference evidence="4 6" key="2">
    <citation type="submission" date="2017-10" db="EMBL/GenBank/DDBJ databases">
        <title>The new phylogeny of genus Mycobacterium.</title>
        <authorList>
            <person name="Tortoli E."/>
            <person name="Trovato A."/>
            <person name="Cirillo D.M."/>
        </authorList>
    </citation>
    <scope>NUCLEOTIDE SEQUENCE [LARGE SCALE GENOMIC DNA]</scope>
    <source>
        <strain evidence="4 6">IP141170001</strain>
    </source>
</reference>
<evidence type="ECO:0000313" key="4">
    <source>
        <dbReference type="EMBL" id="PEG53727.1"/>
    </source>
</evidence>
<dbReference type="EMBL" id="PDCR01000018">
    <property type="protein sequence ID" value="PEG53727.1"/>
    <property type="molecule type" value="Genomic_DNA"/>
</dbReference>
<feature type="domain" description="Alpha/beta hydrolase fold-3" evidence="2">
    <location>
        <begin position="87"/>
        <end position="286"/>
    </location>
</feature>
<proteinExistence type="predicted"/>
<keyword evidence="1" id="KW-0378">Hydrolase</keyword>
<evidence type="ECO:0000313" key="3">
    <source>
        <dbReference type="EMBL" id="OPE56339.1"/>
    </source>
</evidence>
<evidence type="ECO:0000256" key="1">
    <source>
        <dbReference type="ARBA" id="ARBA00022801"/>
    </source>
</evidence>
<dbReference type="Proteomes" id="UP000220340">
    <property type="component" value="Unassembled WGS sequence"/>
</dbReference>
<evidence type="ECO:0000259" key="2">
    <source>
        <dbReference type="Pfam" id="PF07859"/>
    </source>
</evidence>
<dbReference type="Pfam" id="PF07859">
    <property type="entry name" value="Abhydrolase_3"/>
    <property type="match status" value="1"/>
</dbReference>
<reference evidence="3 5" key="1">
    <citation type="submission" date="2016-09" db="EMBL/GenBank/DDBJ databases">
        <title>genome sequences of unsequenced Mycobacteria.</title>
        <authorList>
            <person name="Greninger A.L."/>
            <person name="Jerome K.R."/>
            <person name="Mcnair B."/>
            <person name="Wallis C."/>
            <person name="Fang F."/>
        </authorList>
    </citation>
    <scope>NUCLEOTIDE SEQUENCE [LARGE SCALE GENOMIC DNA]</scope>
    <source>
        <strain evidence="3 5">BM1</strain>
    </source>
</reference>
<dbReference type="InterPro" id="IPR013094">
    <property type="entry name" value="AB_hydrolase_3"/>
</dbReference>
<dbReference type="Proteomes" id="UP000191039">
    <property type="component" value="Unassembled WGS sequence"/>
</dbReference>
<dbReference type="InterPro" id="IPR050300">
    <property type="entry name" value="GDXG_lipolytic_enzyme"/>
</dbReference>
<accession>A0A1Q4HHW7</accession>
<comment type="caution">
    <text evidence="4">The sequence shown here is derived from an EMBL/GenBank/DDBJ whole genome shotgun (WGS) entry which is preliminary data.</text>
</comment>
<gene>
    <name evidence="3" type="ORF">BV510_00570</name>
    <name evidence="4" type="ORF">CRI78_15350</name>
</gene>
<keyword evidence="6" id="KW-1185">Reference proteome</keyword>
<evidence type="ECO:0000313" key="6">
    <source>
        <dbReference type="Proteomes" id="UP000220340"/>
    </source>
</evidence>